<dbReference type="InterPro" id="IPR001214">
    <property type="entry name" value="SET_dom"/>
</dbReference>
<sequence length="396" mass="43554">MMEPSSAGVSSKHTDLLVCEQVNEENGPLDSHGHIIQAHLDVHEHGGFGLDTGSGIGLTGAPVSPEPSTARFPLPTTPSTRSEDCSIGADTSSSFLRCSSASSSQSSSSSCSTSQESSQVTSEEDVVFQDQSHTPEEAKDISTIQDDGHCAFQKWEADRNDGHGDSHVGMFLEGSSEGVPNYHGTSEEYEGKYVWTKIGHSMIQRPFDTCFGTGWARGDGSLPPPHRTYANEFVIVRKSPLHGYGIFGAVDIKQKTHVLLEKPFFAIRSWQELEGEYAGLREEEKAVFDGLSGYHRVHKDPVPRKFSANAFELAHGRRGVLAIASNFNHACHSERNTQYAWDACHEVMTFTAMKDIKKGEELLISYHELRCALYAFYGFICQCGGCQNLPYDVQDY</sequence>
<dbReference type="InterPro" id="IPR053185">
    <property type="entry name" value="SET_domain_protein"/>
</dbReference>
<proteinExistence type="predicted"/>
<dbReference type="Pfam" id="PF00856">
    <property type="entry name" value="SET"/>
    <property type="match status" value="1"/>
</dbReference>
<feature type="region of interest" description="Disordered" evidence="1">
    <location>
        <begin position="53"/>
        <end position="143"/>
    </location>
</feature>
<keyword evidence="4" id="KW-1185">Reference proteome</keyword>
<evidence type="ECO:0000256" key="1">
    <source>
        <dbReference type="SAM" id="MobiDB-lite"/>
    </source>
</evidence>
<reference evidence="3 4" key="1">
    <citation type="submission" date="2015-09" db="EMBL/GenBank/DDBJ databases">
        <title>Host preference determinants of Valsa canker pathogens revealed by comparative genomics.</title>
        <authorList>
            <person name="Yin Z."/>
            <person name="Huang L."/>
        </authorList>
    </citation>
    <scope>NUCLEOTIDE SEQUENCE [LARGE SCALE GENOMIC DNA]</scope>
    <source>
        <strain evidence="3 4">SXYLt</strain>
    </source>
</reference>
<gene>
    <name evidence="3" type="ORF">VPNG_03733</name>
</gene>
<dbReference type="Proteomes" id="UP000285146">
    <property type="component" value="Unassembled WGS sequence"/>
</dbReference>
<dbReference type="InParanoid" id="A0A423XF69"/>
<dbReference type="EMBL" id="LKEB01000012">
    <property type="protein sequence ID" value="ROW14810.1"/>
    <property type="molecule type" value="Genomic_DNA"/>
</dbReference>
<dbReference type="PANTHER" id="PTHR47332">
    <property type="entry name" value="SET DOMAIN-CONTAINING PROTEIN 5"/>
    <property type="match status" value="1"/>
</dbReference>
<evidence type="ECO:0000313" key="3">
    <source>
        <dbReference type="EMBL" id="ROW14810.1"/>
    </source>
</evidence>
<dbReference type="PANTHER" id="PTHR47332:SF4">
    <property type="entry name" value="SET DOMAIN-CONTAINING PROTEIN 5"/>
    <property type="match status" value="1"/>
</dbReference>
<protein>
    <recommendedName>
        <fullName evidence="2">SET domain-containing protein</fullName>
    </recommendedName>
</protein>
<dbReference type="Gene3D" id="2.170.270.10">
    <property type="entry name" value="SET domain"/>
    <property type="match status" value="1"/>
</dbReference>
<dbReference type="PROSITE" id="PS50280">
    <property type="entry name" value="SET"/>
    <property type="match status" value="1"/>
</dbReference>
<dbReference type="STRING" id="1230097.A0A423XF69"/>
<feature type="domain" description="SET" evidence="2">
    <location>
        <begin position="232"/>
        <end position="367"/>
    </location>
</feature>
<dbReference type="SUPFAM" id="SSF82199">
    <property type="entry name" value="SET domain"/>
    <property type="match status" value="1"/>
</dbReference>
<dbReference type="AlphaFoldDB" id="A0A423XF69"/>
<feature type="compositionally biased region" description="Low complexity" evidence="1">
    <location>
        <begin position="91"/>
        <end position="121"/>
    </location>
</feature>
<name>A0A423XF69_9PEZI</name>
<organism evidence="3 4">
    <name type="scientific">Cytospora leucostoma</name>
    <dbReference type="NCBI Taxonomy" id="1230097"/>
    <lineage>
        <taxon>Eukaryota</taxon>
        <taxon>Fungi</taxon>
        <taxon>Dikarya</taxon>
        <taxon>Ascomycota</taxon>
        <taxon>Pezizomycotina</taxon>
        <taxon>Sordariomycetes</taxon>
        <taxon>Sordariomycetidae</taxon>
        <taxon>Diaporthales</taxon>
        <taxon>Cytosporaceae</taxon>
        <taxon>Cytospora</taxon>
    </lineage>
</organism>
<evidence type="ECO:0000313" key="4">
    <source>
        <dbReference type="Proteomes" id="UP000285146"/>
    </source>
</evidence>
<dbReference type="CDD" id="cd20071">
    <property type="entry name" value="SET_SMYD"/>
    <property type="match status" value="1"/>
</dbReference>
<evidence type="ECO:0000259" key="2">
    <source>
        <dbReference type="PROSITE" id="PS50280"/>
    </source>
</evidence>
<comment type="caution">
    <text evidence="3">The sequence shown here is derived from an EMBL/GenBank/DDBJ whole genome shotgun (WGS) entry which is preliminary data.</text>
</comment>
<dbReference type="OrthoDB" id="3180714at2759"/>
<dbReference type="InterPro" id="IPR046341">
    <property type="entry name" value="SET_dom_sf"/>
</dbReference>
<accession>A0A423XF69</accession>